<dbReference type="EMBL" id="CP034433">
    <property type="protein sequence ID" value="AZN35211.1"/>
    <property type="molecule type" value="Genomic_DNA"/>
</dbReference>
<evidence type="ECO:0000259" key="1">
    <source>
        <dbReference type="Pfam" id="PF13460"/>
    </source>
</evidence>
<accession>A0A3S8ZP81</accession>
<feature type="domain" description="NAD(P)-binding" evidence="1">
    <location>
        <begin position="11"/>
        <end position="196"/>
    </location>
</feature>
<dbReference type="KEGG" id="iod:EJO50_01145"/>
<dbReference type="Gene3D" id="3.40.50.720">
    <property type="entry name" value="NAD(P)-binding Rossmann-like Domain"/>
    <property type="match status" value="1"/>
</dbReference>
<sequence length="215" mass="22765">MADMHDVLIFGASRGLGLCLAKACVVRGEKVAAMVRAESDTAALSGLGVTLIGGDAFNLDDCMAAIRQAGAKRVISVLGGKNAAGRRVDAVGNLNVIEALEAEAPQTRFLLGTSLGCGDQWDTLAEGARRMLGEAIQAKNQAEQRLAQSALRWMVARPAGLNHQSATGRYRVLAERDDAGNYLPRADVASAMLDIFVEDERLYKAWTILGPADPA</sequence>
<dbReference type="InterPro" id="IPR016040">
    <property type="entry name" value="NAD(P)-bd_dom"/>
</dbReference>
<dbReference type="PANTHER" id="PTHR15020:SF50">
    <property type="entry name" value="UPF0659 PROTEIN YMR090W"/>
    <property type="match status" value="1"/>
</dbReference>
<reference evidence="2 3" key="1">
    <citation type="submission" date="2018-12" db="EMBL/GenBank/DDBJ databases">
        <title>Complete genome sequence of Iodobacter sp. H11R3.</title>
        <authorList>
            <person name="Bae J.-W."/>
        </authorList>
    </citation>
    <scope>NUCLEOTIDE SEQUENCE [LARGE SCALE GENOMIC DNA]</scope>
    <source>
        <strain evidence="2 3">H11R3</strain>
    </source>
</reference>
<organism evidence="2 3">
    <name type="scientific">Iodobacter ciconiae</name>
    <dbReference type="NCBI Taxonomy" id="2496266"/>
    <lineage>
        <taxon>Bacteria</taxon>
        <taxon>Pseudomonadati</taxon>
        <taxon>Pseudomonadota</taxon>
        <taxon>Betaproteobacteria</taxon>
        <taxon>Neisseriales</taxon>
        <taxon>Chitinibacteraceae</taxon>
        <taxon>Iodobacter</taxon>
    </lineage>
</organism>
<keyword evidence="3" id="KW-1185">Reference proteome</keyword>
<dbReference type="PANTHER" id="PTHR15020">
    <property type="entry name" value="FLAVIN REDUCTASE-RELATED"/>
    <property type="match status" value="1"/>
</dbReference>
<dbReference type="RefSeq" id="WP_125971186.1">
    <property type="nucleotide sequence ID" value="NZ_CP034433.1"/>
</dbReference>
<dbReference type="InterPro" id="IPR036291">
    <property type="entry name" value="NAD(P)-bd_dom_sf"/>
</dbReference>
<protein>
    <submittedName>
        <fullName evidence="2">NAD(P)-dependent oxidoreductase</fullName>
    </submittedName>
</protein>
<proteinExistence type="predicted"/>
<dbReference type="Pfam" id="PF13460">
    <property type="entry name" value="NAD_binding_10"/>
    <property type="match status" value="1"/>
</dbReference>
<evidence type="ECO:0000313" key="2">
    <source>
        <dbReference type="EMBL" id="AZN35211.1"/>
    </source>
</evidence>
<dbReference type="AlphaFoldDB" id="A0A3S8ZP81"/>
<dbReference type="SUPFAM" id="SSF51735">
    <property type="entry name" value="NAD(P)-binding Rossmann-fold domains"/>
    <property type="match status" value="1"/>
</dbReference>
<name>A0A3S8ZP81_9NEIS</name>
<dbReference type="Proteomes" id="UP000282438">
    <property type="component" value="Chromosome"/>
</dbReference>
<gene>
    <name evidence="2" type="ORF">EJO50_01145</name>
</gene>
<dbReference type="OrthoDB" id="9803892at2"/>
<evidence type="ECO:0000313" key="3">
    <source>
        <dbReference type="Proteomes" id="UP000282438"/>
    </source>
</evidence>